<dbReference type="EMBL" id="KB909624">
    <property type="protein sequence ID" value="EOB11859.1"/>
    <property type="molecule type" value="Genomic_DNA"/>
</dbReference>
<keyword evidence="2" id="KW-1185">Reference proteome</keyword>
<gene>
    <name evidence="1" type="ORF">NBO_717g0001</name>
</gene>
<dbReference type="AlphaFoldDB" id="R0M1H6"/>
<dbReference type="VEuPathDB" id="MicrosporidiaDB:NBO_717g0001"/>
<accession>R0M1H6</accession>
<proteinExistence type="predicted"/>
<protein>
    <submittedName>
        <fullName evidence="1">Uncharacterized protein</fullName>
    </submittedName>
</protein>
<name>R0M1H6_NOSB1</name>
<sequence>MRQSSFIPLIKQFNGKQYARYFNIQNWPRFLSSYFHEKINKKSFQAIYFSPLFYRFLFLIKRYTHHKYF</sequence>
<organism evidence="1 2">
    <name type="scientific">Nosema bombycis (strain CQ1 / CVCC 102059)</name>
    <name type="common">Microsporidian parasite</name>
    <name type="synonym">Pebrine of silkworm</name>
    <dbReference type="NCBI Taxonomy" id="578461"/>
    <lineage>
        <taxon>Eukaryota</taxon>
        <taxon>Fungi</taxon>
        <taxon>Fungi incertae sedis</taxon>
        <taxon>Microsporidia</taxon>
        <taxon>Nosematidae</taxon>
        <taxon>Nosema</taxon>
    </lineage>
</organism>
<reference evidence="1 2" key="1">
    <citation type="journal article" date="2013" name="BMC Genomics">
        <title>Comparative genomics of parasitic silkworm microsporidia reveal an association between genome expansion and host adaptation.</title>
        <authorList>
            <person name="Pan G."/>
            <person name="Xu J."/>
            <person name="Li T."/>
            <person name="Xia Q."/>
            <person name="Liu S.L."/>
            <person name="Zhang G."/>
            <person name="Li S."/>
            <person name="Li C."/>
            <person name="Liu H."/>
            <person name="Yang L."/>
            <person name="Liu T."/>
            <person name="Zhang X."/>
            <person name="Wu Z."/>
            <person name="Fan W."/>
            <person name="Dang X."/>
            <person name="Xiang H."/>
            <person name="Tao M."/>
            <person name="Li Y."/>
            <person name="Hu J."/>
            <person name="Li Z."/>
            <person name="Lin L."/>
            <person name="Luo J."/>
            <person name="Geng L."/>
            <person name="Wang L."/>
            <person name="Long M."/>
            <person name="Wan Y."/>
            <person name="He N."/>
            <person name="Zhang Z."/>
            <person name="Lu C."/>
            <person name="Keeling P.J."/>
            <person name="Wang J."/>
            <person name="Xiang Z."/>
            <person name="Zhou Z."/>
        </authorList>
    </citation>
    <scope>NUCLEOTIDE SEQUENCE [LARGE SCALE GENOMIC DNA]</scope>
    <source>
        <strain evidence="2">CQ1 / CVCC 102059</strain>
    </source>
</reference>
<dbReference type="Proteomes" id="UP000016927">
    <property type="component" value="Unassembled WGS sequence"/>
</dbReference>
<dbReference type="HOGENOM" id="CLU_2776595_0_0_1"/>
<evidence type="ECO:0000313" key="1">
    <source>
        <dbReference type="EMBL" id="EOB11859.1"/>
    </source>
</evidence>
<evidence type="ECO:0000313" key="2">
    <source>
        <dbReference type="Proteomes" id="UP000016927"/>
    </source>
</evidence>